<evidence type="ECO:0000313" key="7">
    <source>
        <dbReference type="EMBL" id="CAL4784349.1"/>
    </source>
</evidence>
<evidence type="ECO:0000313" key="6">
    <source>
        <dbReference type="EMBL" id="CAL1150412.1"/>
    </source>
</evidence>
<keyword evidence="3" id="KW-0472">Membrane</keyword>
<dbReference type="InterPro" id="IPR000863">
    <property type="entry name" value="Sulfotransferase_dom"/>
</dbReference>
<dbReference type="Gene3D" id="3.40.50.300">
    <property type="entry name" value="P-loop containing nucleotide triphosphate hydrolases"/>
    <property type="match status" value="1"/>
</dbReference>
<dbReference type="EMBL" id="CAMXCT020002280">
    <property type="protein sequence ID" value="CAL1150412.1"/>
    <property type="molecule type" value="Genomic_DNA"/>
</dbReference>
<evidence type="ECO:0000313" key="8">
    <source>
        <dbReference type="Proteomes" id="UP001152797"/>
    </source>
</evidence>
<dbReference type="PANTHER" id="PTHR45964">
    <property type="entry name" value="WSCD FAMILY MEMBER CG9164"/>
    <property type="match status" value="1"/>
</dbReference>
<evidence type="ECO:0000256" key="2">
    <source>
        <dbReference type="SAM" id="MobiDB-lite"/>
    </source>
</evidence>
<keyword evidence="8" id="KW-1185">Reference proteome</keyword>
<name>A0A9P1CR77_9DINO</name>
<dbReference type="Pfam" id="PF00685">
    <property type="entry name" value="Sulfotransfer_1"/>
    <property type="match status" value="1"/>
</dbReference>
<reference evidence="6" key="2">
    <citation type="submission" date="2024-04" db="EMBL/GenBank/DDBJ databases">
        <authorList>
            <person name="Chen Y."/>
            <person name="Shah S."/>
            <person name="Dougan E. K."/>
            <person name="Thang M."/>
            <person name="Chan C."/>
        </authorList>
    </citation>
    <scope>NUCLEOTIDE SEQUENCE [LARGE SCALE GENOMIC DNA]</scope>
</reference>
<dbReference type="OrthoDB" id="435612at2759"/>
<protein>
    <submittedName>
        <fullName evidence="7">Sulfotransferase domain-containing protein</fullName>
    </submittedName>
</protein>
<evidence type="ECO:0000256" key="1">
    <source>
        <dbReference type="ARBA" id="ARBA00010236"/>
    </source>
</evidence>
<dbReference type="PANTHER" id="PTHR45964:SF5">
    <property type="entry name" value="WSCD FAMILY MEMBER CG9164"/>
    <property type="match status" value="1"/>
</dbReference>
<evidence type="ECO:0000259" key="4">
    <source>
        <dbReference type="Pfam" id="PF00685"/>
    </source>
</evidence>
<feature type="compositionally biased region" description="Low complexity" evidence="2">
    <location>
        <begin position="1"/>
        <end position="40"/>
    </location>
</feature>
<reference evidence="5" key="1">
    <citation type="submission" date="2022-10" db="EMBL/GenBank/DDBJ databases">
        <authorList>
            <person name="Chen Y."/>
            <person name="Dougan E. K."/>
            <person name="Chan C."/>
            <person name="Rhodes N."/>
            <person name="Thang M."/>
        </authorList>
    </citation>
    <scope>NUCLEOTIDE SEQUENCE</scope>
</reference>
<proteinExistence type="inferred from homology"/>
<dbReference type="Proteomes" id="UP001152797">
    <property type="component" value="Unassembled WGS sequence"/>
</dbReference>
<accession>A0A9P1CR77</accession>
<keyword evidence="3" id="KW-0812">Transmembrane</keyword>
<keyword evidence="3" id="KW-1133">Transmembrane helix</keyword>
<feature type="region of interest" description="Disordered" evidence="2">
    <location>
        <begin position="418"/>
        <end position="439"/>
    </location>
</feature>
<organism evidence="5">
    <name type="scientific">Cladocopium goreaui</name>
    <dbReference type="NCBI Taxonomy" id="2562237"/>
    <lineage>
        <taxon>Eukaryota</taxon>
        <taxon>Sar</taxon>
        <taxon>Alveolata</taxon>
        <taxon>Dinophyceae</taxon>
        <taxon>Suessiales</taxon>
        <taxon>Symbiodiniaceae</taxon>
        <taxon>Cladocopium</taxon>
    </lineage>
</organism>
<evidence type="ECO:0000256" key="3">
    <source>
        <dbReference type="SAM" id="Phobius"/>
    </source>
</evidence>
<dbReference type="InterPro" id="IPR027417">
    <property type="entry name" value="P-loop_NTPase"/>
</dbReference>
<dbReference type="AlphaFoldDB" id="A0A9P1CR77"/>
<comment type="similarity">
    <text evidence="1">Belongs to the WSCD family.</text>
</comment>
<dbReference type="InterPro" id="IPR051589">
    <property type="entry name" value="Sialate-O-sulfotransferase"/>
</dbReference>
<dbReference type="EMBL" id="CAMXCT010002280">
    <property type="protein sequence ID" value="CAI3997037.1"/>
    <property type="molecule type" value="Genomic_DNA"/>
</dbReference>
<sequence>MSRPRAPMRAPRAPHAPHAPQAPQAQRRQAQAAQEPQSEPDTSICPLPPYRSWLRPPNRTALASHPRSGSTWTRFLLERASSSACGFEDPGWANVLPHAGGVEGKPDDINEDGLIIKTHSICFGCWPDAPIWKRLRVRNTSLAPQEAHRLLGPTEVTEKLESIGTCLIFPPGSLEAAIKVRKNFNLEKKQAIQLHCTKMYDRAVVLIRDPLDVFRSNYHYRTKVLGLQRGRSWSKDQHAFVRERAEAWMNFYRSWRDFAQVRPAMLVYYELLKLNPAHEVQRMLQFLQVEVTPEKLTCAIEQTTMGKLKVDRSSKGRVDETRFFGSRKETEAKENLTYPPTLLISFDNMGLFQFANSMGYISYQGLASAVAVASGESSRIEAVRFPWQLVEVAVEPFSAPAAPVSPMETILPEVTTSVDSRPAPQAPAPEPRAGTASPLRLYMGPQVPMEVTTSVDSRPAPQAPAPEPRAGTASPLRLYMGPQVPMEVSPIQSALGGLVVGLLCGMYLCRVWQNRVTKQARSS</sequence>
<evidence type="ECO:0000313" key="5">
    <source>
        <dbReference type="EMBL" id="CAI3997037.1"/>
    </source>
</evidence>
<gene>
    <name evidence="5" type="ORF">C1SCF055_LOCUS23462</name>
</gene>
<feature type="domain" description="Sulfotransferase" evidence="4">
    <location>
        <begin position="60"/>
        <end position="316"/>
    </location>
</feature>
<comment type="caution">
    <text evidence="5">The sequence shown here is derived from an EMBL/GenBank/DDBJ whole genome shotgun (WGS) entry which is preliminary data.</text>
</comment>
<dbReference type="EMBL" id="CAMXCT030002280">
    <property type="protein sequence ID" value="CAL4784349.1"/>
    <property type="molecule type" value="Genomic_DNA"/>
</dbReference>
<dbReference type="SUPFAM" id="SSF52540">
    <property type="entry name" value="P-loop containing nucleoside triphosphate hydrolases"/>
    <property type="match status" value="1"/>
</dbReference>
<feature type="region of interest" description="Disordered" evidence="2">
    <location>
        <begin position="451"/>
        <end position="476"/>
    </location>
</feature>
<feature type="transmembrane region" description="Helical" evidence="3">
    <location>
        <begin position="494"/>
        <end position="512"/>
    </location>
</feature>
<dbReference type="GO" id="GO:0008146">
    <property type="term" value="F:sulfotransferase activity"/>
    <property type="evidence" value="ECO:0007669"/>
    <property type="project" value="InterPro"/>
</dbReference>
<feature type="region of interest" description="Disordered" evidence="2">
    <location>
        <begin position="1"/>
        <end position="50"/>
    </location>
</feature>